<evidence type="ECO:0000256" key="1">
    <source>
        <dbReference type="SAM" id="MobiDB-lite"/>
    </source>
</evidence>
<keyword evidence="4" id="KW-1185">Reference proteome</keyword>
<reference evidence="3" key="2">
    <citation type="journal article" date="2023" name="BMC Genomics">
        <title>Pest status, molecular evolution, and epigenetic factors derived from the genome assembly of Frankliniella fusca, a thysanopteran phytovirus vector.</title>
        <authorList>
            <person name="Catto M.A."/>
            <person name="Labadie P.E."/>
            <person name="Jacobson A.L."/>
            <person name="Kennedy G.G."/>
            <person name="Srinivasan R."/>
            <person name="Hunt B.G."/>
        </authorList>
    </citation>
    <scope>NUCLEOTIDE SEQUENCE</scope>
    <source>
        <strain evidence="3">PL_HMW_Pooled</strain>
    </source>
</reference>
<proteinExistence type="predicted"/>
<feature type="region of interest" description="Disordered" evidence="1">
    <location>
        <begin position="62"/>
        <end position="125"/>
    </location>
</feature>
<dbReference type="Proteomes" id="UP001219518">
    <property type="component" value="Unassembled WGS sequence"/>
</dbReference>
<comment type="caution">
    <text evidence="3">The sequence shown here is derived from an EMBL/GenBank/DDBJ whole genome shotgun (WGS) entry which is preliminary data.</text>
</comment>
<organism evidence="3 4">
    <name type="scientific">Frankliniella fusca</name>
    <dbReference type="NCBI Taxonomy" id="407009"/>
    <lineage>
        <taxon>Eukaryota</taxon>
        <taxon>Metazoa</taxon>
        <taxon>Ecdysozoa</taxon>
        <taxon>Arthropoda</taxon>
        <taxon>Hexapoda</taxon>
        <taxon>Insecta</taxon>
        <taxon>Pterygota</taxon>
        <taxon>Neoptera</taxon>
        <taxon>Paraneoptera</taxon>
        <taxon>Thysanoptera</taxon>
        <taxon>Terebrantia</taxon>
        <taxon>Thripoidea</taxon>
        <taxon>Thripidae</taxon>
        <taxon>Frankliniella</taxon>
    </lineage>
</organism>
<gene>
    <name evidence="3" type="ORF">KUF71_000583</name>
</gene>
<dbReference type="EMBL" id="JAHWGI010000070">
    <property type="protein sequence ID" value="KAK3908700.1"/>
    <property type="molecule type" value="Genomic_DNA"/>
</dbReference>
<accession>A0AAE1GVM9</accession>
<name>A0AAE1GVM9_9NEOP</name>
<reference evidence="3" key="1">
    <citation type="submission" date="2021-07" db="EMBL/GenBank/DDBJ databases">
        <authorList>
            <person name="Catto M.A."/>
            <person name="Jacobson A."/>
            <person name="Kennedy G."/>
            <person name="Labadie P."/>
            <person name="Hunt B.G."/>
            <person name="Srinivasan R."/>
        </authorList>
    </citation>
    <scope>NUCLEOTIDE SEQUENCE</scope>
    <source>
        <strain evidence="3">PL_HMW_Pooled</strain>
        <tissue evidence="3">Head</tissue>
    </source>
</reference>
<sequence>MKLYLAVALLCVVAANALPNKSGKKGGAACKADPDCKKHACTPAGPSTCDRSAKKCVCAKHPKKTSKLPKTTTAAATTAADETTPEPEARSAAPTEEAGMTAAPADGGVSVRAGDEAAAPTGDGA</sequence>
<evidence type="ECO:0000256" key="2">
    <source>
        <dbReference type="SAM" id="SignalP"/>
    </source>
</evidence>
<keyword evidence="2" id="KW-0732">Signal</keyword>
<protein>
    <submittedName>
        <fullName evidence="3">Atrochrysone carboxylic acid synthase</fullName>
    </submittedName>
</protein>
<feature type="compositionally biased region" description="Low complexity" evidence="1">
    <location>
        <begin position="68"/>
        <end position="82"/>
    </location>
</feature>
<dbReference type="AlphaFoldDB" id="A0AAE1GVM9"/>
<feature type="signal peptide" evidence="2">
    <location>
        <begin position="1"/>
        <end position="17"/>
    </location>
</feature>
<evidence type="ECO:0000313" key="4">
    <source>
        <dbReference type="Proteomes" id="UP001219518"/>
    </source>
</evidence>
<evidence type="ECO:0000313" key="3">
    <source>
        <dbReference type="EMBL" id="KAK3908700.1"/>
    </source>
</evidence>
<feature type="chain" id="PRO_5042082811" evidence="2">
    <location>
        <begin position="18"/>
        <end position="125"/>
    </location>
</feature>